<feature type="domain" description="Thioredoxin" evidence="8">
    <location>
        <begin position="40"/>
        <end position="145"/>
    </location>
</feature>
<evidence type="ECO:0000256" key="3">
    <source>
        <dbReference type="ARBA" id="ARBA00022723"/>
    </source>
</evidence>
<evidence type="ECO:0000256" key="5">
    <source>
        <dbReference type="ARBA" id="ARBA00023157"/>
    </source>
</evidence>
<organism evidence="9 10">
    <name type="scientific">Rhodanobacter fulvus Jip2</name>
    <dbReference type="NCBI Taxonomy" id="1163408"/>
    <lineage>
        <taxon>Bacteria</taxon>
        <taxon>Pseudomonadati</taxon>
        <taxon>Pseudomonadota</taxon>
        <taxon>Gammaproteobacteria</taxon>
        <taxon>Lysobacterales</taxon>
        <taxon>Rhodanobacteraceae</taxon>
        <taxon>Rhodanobacter</taxon>
    </lineage>
</organism>
<dbReference type="Gene3D" id="2.30.30.380">
    <property type="entry name" value="Zn-finger domain of Sec23/24"/>
    <property type="match status" value="1"/>
</dbReference>
<keyword evidence="10" id="KW-1185">Reference proteome</keyword>
<evidence type="ECO:0000256" key="7">
    <source>
        <dbReference type="NCBIfam" id="TIGR01068"/>
    </source>
</evidence>
<dbReference type="CDD" id="cd02947">
    <property type="entry name" value="TRX_family"/>
    <property type="match status" value="1"/>
</dbReference>
<reference evidence="9 10" key="1">
    <citation type="journal article" date="2012" name="J. Bacteriol.">
        <title>Genome sequences for six rhodanobacter strains, isolated from soils and the terrestrial subsurface, with variable denitrification capabilities.</title>
        <authorList>
            <person name="Kostka J.E."/>
            <person name="Green S.J."/>
            <person name="Rishishwar L."/>
            <person name="Prakash O."/>
            <person name="Katz L.S."/>
            <person name="Marino-Ramirez L."/>
            <person name="Jordan I.K."/>
            <person name="Munk C."/>
            <person name="Ivanova N."/>
            <person name="Mikhailova N."/>
            <person name="Watson D.B."/>
            <person name="Brown S.D."/>
            <person name="Palumbo A.V."/>
            <person name="Brooks S.C."/>
        </authorList>
    </citation>
    <scope>NUCLEOTIDE SEQUENCE [LARGE SCALE GENOMIC DNA]</scope>
    <source>
        <strain evidence="10">Jip2T</strain>
    </source>
</reference>
<evidence type="ECO:0000256" key="2">
    <source>
        <dbReference type="ARBA" id="ARBA00022448"/>
    </source>
</evidence>
<evidence type="ECO:0000256" key="6">
    <source>
        <dbReference type="ARBA" id="ARBA00023284"/>
    </source>
</evidence>
<dbReference type="OrthoDB" id="9790390at2"/>
<dbReference type="PANTHER" id="PTHR45663">
    <property type="entry name" value="GEO12009P1"/>
    <property type="match status" value="1"/>
</dbReference>
<protein>
    <recommendedName>
        <fullName evidence="7">Thioredoxin</fullName>
    </recommendedName>
</protein>
<dbReference type="InterPro" id="IPR005746">
    <property type="entry name" value="Thioredoxin"/>
</dbReference>
<dbReference type="GO" id="GO:0005829">
    <property type="term" value="C:cytosol"/>
    <property type="evidence" value="ECO:0007669"/>
    <property type="project" value="TreeGrafter"/>
</dbReference>
<sequence length="147" mass="15959">MTTSVDVPCAHCHALNRVPDARISEGPRCGRCKEALFKGHPLELTTANFDALGARGDVPVVVDFWAPWCGPCVGFAPVFAKAASQWEPRARLAKLDTEAQPQLAQRFNIRSIPTLIVLRRGREIARQSGALSAAQLQQFIEGALARG</sequence>
<dbReference type="AlphaFoldDB" id="I4VZS1"/>
<dbReference type="RefSeq" id="WP_007079859.1">
    <property type="nucleotide sequence ID" value="NZ_AJXU01000006.1"/>
</dbReference>
<evidence type="ECO:0000313" key="10">
    <source>
        <dbReference type="Proteomes" id="UP000004210"/>
    </source>
</evidence>
<dbReference type="GO" id="GO:0046872">
    <property type="term" value="F:metal ion binding"/>
    <property type="evidence" value="ECO:0007669"/>
    <property type="project" value="UniProtKB-KW"/>
</dbReference>
<dbReference type="GO" id="GO:0015035">
    <property type="term" value="F:protein-disulfide reductase activity"/>
    <property type="evidence" value="ECO:0007669"/>
    <property type="project" value="UniProtKB-UniRule"/>
</dbReference>
<evidence type="ECO:0000256" key="1">
    <source>
        <dbReference type="ARBA" id="ARBA00008987"/>
    </source>
</evidence>
<dbReference type="InterPro" id="IPR017937">
    <property type="entry name" value="Thioredoxin_CS"/>
</dbReference>
<keyword evidence="6" id="KW-0676">Redox-active center</keyword>
<dbReference type="InterPro" id="IPR036249">
    <property type="entry name" value="Thioredoxin-like_sf"/>
</dbReference>
<dbReference type="Proteomes" id="UP000004210">
    <property type="component" value="Unassembled WGS sequence"/>
</dbReference>
<dbReference type="PATRIC" id="fig|1163408.3.peg.223"/>
<dbReference type="Pfam" id="PF21352">
    <property type="entry name" value="Zn_ribbon_Thio2"/>
    <property type="match status" value="1"/>
</dbReference>
<dbReference type="NCBIfam" id="TIGR01068">
    <property type="entry name" value="thioredoxin"/>
    <property type="match status" value="1"/>
</dbReference>
<dbReference type="PRINTS" id="PR00421">
    <property type="entry name" value="THIOREDOXIN"/>
</dbReference>
<name>I4VZS1_9GAMM</name>
<keyword evidence="2" id="KW-0813">Transport</keyword>
<dbReference type="EMBL" id="AJXU01000006">
    <property type="protein sequence ID" value="EIL92712.1"/>
    <property type="molecule type" value="Genomic_DNA"/>
</dbReference>
<proteinExistence type="inferred from homology"/>
<evidence type="ECO:0000313" key="9">
    <source>
        <dbReference type="EMBL" id="EIL92712.1"/>
    </source>
</evidence>
<gene>
    <name evidence="9" type="ORF">UU9_01084</name>
</gene>
<dbReference type="PROSITE" id="PS00194">
    <property type="entry name" value="THIOREDOXIN_1"/>
    <property type="match status" value="1"/>
</dbReference>
<keyword evidence="4" id="KW-0249">Electron transport</keyword>
<evidence type="ECO:0000256" key="4">
    <source>
        <dbReference type="ARBA" id="ARBA00022982"/>
    </source>
</evidence>
<dbReference type="InterPro" id="IPR049299">
    <property type="entry name" value="Thio2_N"/>
</dbReference>
<dbReference type="InterPro" id="IPR013766">
    <property type="entry name" value="Thioredoxin_domain"/>
</dbReference>
<dbReference type="SUPFAM" id="SSF52833">
    <property type="entry name" value="Thioredoxin-like"/>
    <property type="match status" value="1"/>
</dbReference>
<keyword evidence="3" id="KW-0479">Metal-binding</keyword>
<dbReference type="PROSITE" id="PS51352">
    <property type="entry name" value="THIOREDOXIN_2"/>
    <property type="match status" value="1"/>
</dbReference>
<comment type="similarity">
    <text evidence="1">Belongs to the thioredoxin family.</text>
</comment>
<accession>I4VZS1</accession>
<dbReference type="Gene3D" id="3.40.30.10">
    <property type="entry name" value="Glutaredoxin"/>
    <property type="match status" value="1"/>
</dbReference>
<evidence type="ECO:0000259" key="8">
    <source>
        <dbReference type="PROSITE" id="PS51352"/>
    </source>
</evidence>
<dbReference type="eggNOG" id="COG3118">
    <property type="taxonomic scope" value="Bacteria"/>
</dbReference>
<dbReference type="NCBIfam" id="NF008229">
    <property type="entry name" value="PRK10996.1"/>
    <property type="match status" value="1"/>
</dbReference>
<keyword evidence="5" id="KW-1015">Disulfide bond</keyword>
<dbReference type="Pfam" id="PF00085">
    <property type="entry name" value="Thioredoxin"/>
    <property type="match status" value="1"/>
</dbReference>
<comment type="caution">
    <text evidence="9">The sequence shown here is derived from an EMBL/GenBank/DDBJ whole genome shotgun (WGS) entry which is preliminary data.</text>
</comment>
<dbReference type="PANTHER" id="PTHR45663:SF40">
    <property type="entry name" value="THIOREDOXIN 2"/>
    <property type="match status" value="1"/>
</dbReference>
<dbReference type="STRING" id="1163408.UU9_01084"/>